<reference evidence="1 2" key="1">
    <citation type="journal article" date="2019" name="Sci. Rep.">
        <title>Orb-weaving spider Araneus ventricosus genome elucidates the spidroin gene catalogue.</title>
        <authorList>
            <person name="Kono N."/>
            <person name="Nakamura H."/>
            <person name="Ohtoshi R."/>
            <person name="Moran D.A.P."/>
            <person name="Shinohara A."/>
            <person name="Yoshida Y."/>
            <person name="Fujiwara M."/>
            <person name="Mori M."/>
            <person name="Tomita M."/>
            <person name="Arakawa K."/>
        </authorList>
    </citation>
    <scope>NUCLEOTIDE SEQUENCE [LARGE SCALE GENOMIC DNA]</scope>
</reference>
<keyword evidence="2" id="KW-1185">Reference proteome</keyword>
<gene>
    <name evidence="1" type="ORF">AVEN_2556_1</name>
</gene>
<sequence length="149" mass="17033">MHMDDILSGATSLTSAKSLQTDLSKLLRRGGFELHKWVPNHPTLLNDISTSEYSFEDTQSNTVKASGMLWNPQLDHLTFKVSVNKKDYLTKREVLSQIARLYDPLGTTGPVIAMAKIFMQSLWLQKLDWNNNLPTKVLQVWNEFLVKQL</sequence>
<name>A0A4Y2GSS5_ARAVE</name>
<accession>A0A4Y2GSS5</accession>
<dbReference type="OrthoDB" id="6413980at2759"/>
<evidence type="ECO:0000313" key="2">
    <source>
        <dbReference type="Proteomes" id="UP000499080"/>
    </source>
</evidence>
<evidence type="ECO:0000313" key="1">
    <source>
        <dbReference type="EMBL" id="GBM55855.1"/>
    </source>
</evidence>
<dbReference type="EMBL" id="BGPR01001519">
    <property type="protein sequence ID" value="GBM55855.1"/>
    <property type="molecule type" value="Genomic_DNA"/>
</dbReference>
<dbReference type="InterPro" id="IPR008042">
    <property type="entry name" value="Retrotrans_Pao"/>
</dbReference>
<proteinExistence type="predicted"/>
<dbReference type="PANTHER" id="PTHR47331">
    <property type="entry name" value="PHD-TYPE DOMAIN-CONTAINING PROTEIN"/>
    <property type="match status" value="1"/>
</dbReference>
<organism evidence="1 2">
    <name type="scientific">Araneus ventricosus</name>
    <name type="common">Orbweaver spider</name>
    <name type="synonym">Epeira ventricosa</name>
    <dbReference type="NCBI Taxonomy" id="182803"/>
    <lineage>
        <taxon>Eukaryota</taxon>
        <taxon>Metazoa</taxon>
        <taxon>Ecdysozoa</taxon>
        <taxon>Arthropoda</taxon>
        <taxon>Chelicerata</taxon>
        <taxon>Arachnida</taxon>
        <taxon>Araneae</taxon>
        <taxon>Araneomorphae</taxon>
        <taxon>Entelegynae</taxon>
        <taxon>Araneoidea</taxon>
        <taxon>Araneidae</taxon>
        <taxon>Araneus</taxon>
    </lineage>
</organism>
<dbReference type="AlphaFoldDB" id="A0A4Y2GSS5"/>
<protein>
    <recommendedName>
        <fullName evidence="3">Reverse transcriptase domain-containing protein</fullName>
    </recommendedName>
</protein>
<comment type="caution">
    <text evidence="1">The sequence shown here is derived from an EMBL/GenBank/DDBJ whole genome shotgun (WGS) entry which is preliminary data.</text>
</comment>
<evidence type="ECO:0008006" key="3">
    <source>
        <dbReference type="Google" id="ProtNLM"/>
    </source>
</evidence>
<dbReference type="Proteomes" id="UP000499080">
    <property type="component" value="Unassembled WGS sequence"/>
</dbReference>
<dbReference type="Pfam" id="PF05380">
    <property type="entry name" value="Peptidase_A17"/>
    <property type="match status" value="1"/>
</dbReference>